<evidence type="ECO:0000256" key="1">
    <source>
        <dbReference type="ARBA" id="ARBA00004141"/>
    </source>
</evidence>
<comment type="similarity">
    <text evidence="7 8">Belongs to the SFT2 family.</text>
</comment>
<comment type="caution">
    <text evidence="9">The sequence shown here is derived from an EMBL/GenBank/DDBJ whole genome shotgun (WGS) entry which is preliminary data.</text>
</comment>
<proteinExistence type="inferred from homology"/>
<feature type="transmembrane region" description="Helical" evidence="8">
    <location>
        <begin position="55"/>
        <end position="75"/>
    </location>
</feature>
<keyword evidence="6 8" id="KW-0472">Membrane</keyword>
<feature type="transmembrane region" description="Helical" evidence="8">
    <location>
        <begin position="81"/>
        <end position="101"/>
    </location>
</feature>
<evidence type="ECO:0000313" key="10">
    <source>
        <dbReference type="Proteomes" id="UP000631114"/>
    </source>
</evidence>
<keyword evidence="10" id="KW-1185">Reference proteome</keyword>
<keyword evidence="4 8" id="KW-0653">Protein transport</keyword>
<comment type="subcellular location">
    <subcellularLocation>
        <location evidence="1 8">Membrane</location>
        <topology evidence="1 8">Multi-pass membrane protein</topology>
    </subcellularLocation>
</comment>
<gene>
    <name evidence="9" type="ORF">IFM89_029638</name>
</gene>
<dbReference type="PANTHER" id="PTHR23137:SF29">
    <property type="entry name" value="VESICLE TRANSPORT PROTEIN"/>
    <property type="match status" value="1"/>
</dbReference>
<dbReference type="GO" id="GO:0016020">
    <property type="term" value="C:membrane"/>
    <property type="evidence" value="ECO:0007669"/>
    <property type="project" value="UniProtKB-SubCell"/>
</dbReference>
<dbReference type="OrthoDB" id="73614at2759"/>
<evidence type="ECO:0000256" key="7">
    <source>
        <dbReference type="ARBA" id="ARBA00025800"/>
    </source>
</evidence>
<evidence type="ECO:0000256" key="5">
    <source>
        <dbReference type="ARBA" id="ARBA00022989"/>
    </source>
</evidence>
<sequence>MESPKRIYCSMKQMNCAHSPHCRQAHLLFSFFCIYVHTIALVFVYQALFLEQRIYAFGASMVVGLIFMLLSSIVLARPLKFAILFTLGNVLAVGSTAFLIGPGKQMRMMLDSARVYASSIYIGSVLLALICALLIHNKLLTLLAIIIEIGALVWYSLSYIPFARRMVSELFVRVCDTEM</sequence>
<dbReference type="GO" id="GO:0012505">
    <property type="term" value="C:endomembrane system"/>
    <property type="evidence" value="ECO:0007669"/>
    <property type="project" value="UniProtKB-ARBA"/>
</dbReference>
<dbReference type="InterPro" id="IPR011691">
    <property type="entry name" value="Vesicle_transpt_SFT2"/>
</dbReference>
<comment type="caution">
    <text evidence="8">Lacks conserved residue(s) required for the propagation of feature annotation.</text>
</comment>
<dbReference type="AlphaFoldDB" id="A0A835IG58"/>
<keyword evidence="5 8" id="KW-1133">Transmembrane helix</keyword>
<dbReference type="GO" id="GO:0016192">
    <property type="term" value="P:vesicle-mediated transport"/>
    <property type="evidence" value="ECO:0007669"/>
    <property type="project" value="InterPro"/>
</dbReference>
<feature type="transmembrane region" description="Helical" evidence="8">
    <location>
        <begin position="113"/>
        <end position="135"/>
    </location>
</feature>
<evidence type="ECO:0000256" key="6">
    <source>
        <dbReference type="ARBA" id="ARBA00023136"/>
    </source>
</evidence>
<organism evidence="9 10">
    <name type="scientific">Coptis chinensis</name>
    <dbReference type="NCBI Taxonomy" id="261450"/>
    <lineage>
        <taxon>Eukaryota</taxon>
        <taxon>Viridiplantae</taxon>
        <taxon>Streptophyta</taxon>
        <taxon>Embryophyta</taxon>
        <taxon>Tracheophyta</taxon>
        <taxon>Spermatophyta</taxon>
        <taxon>Magnoliopsida</taxon>
        <taxon>Ranunculales</taxon>
        <taxon>Ranunculaceae</taxon>
        <taxon>Coptidoideae</taxon>
        <taxon>Coptis</taxon>
    </lineage>
</organism>
<evidence type="ECO:0000256" key="3">
    <source>
        <dbReference type="ARBA" id="ARBA00022692"/>
    </source>
</evidence>
<dbReference type="PANTHER" id="PTHR23137">
    <property type="entry name" value="VESICLE TRANSPORT PROTEIN-RELATED"/>
    <property type="match status" value="1"/>
</dbReference>
<keyword evidence="2 8" id="KW-0813">Transport</keyword>
<dbReference type="EMBL" id="JADFTS010000003">
    <property type="protein sequence ID" value="KAF9616384.1"/>
    <property type="molecule type" value="Genomic_DNA"/>
</dbReference>
<evidence type="ECO:0000256" key="2">
    <source>
        <dbReference type="ARBA" id="ARBA00022448"/>
    </source>
</evidence>
<dbReference type="Pfam" id="PF04178">
    <property type="entry name" value="Got1"/>
    <property type="match status" value="1"/>
</dbReference>
<evidence type="ECO:0000256" key="8">
    <source>
        <dbReference type="RuleBase" id="RU363111"/>
    </source>
</evidence>
<keyword evidence="3 8" id="KW-0812">Transmembrane</keyword>
<dbReference type="Proteomes" id="UP000631114">
    <property type="component" value="Unassembled WGS sequence"/>
</dbReference>
<feature type="transmembrane region" description="Helical" evidence="8">
    <location>
        <begin position="141"/>
        <end position="163"/>
    </location>
</feature>
<comment type="function">
    <text evidence="8">May be involved in fusion of retrograde transport vesicles derived from an endocytic compartment with the Golgi complex.</text>
</comment>
<evidence type="ECO:0000256" key="4">
    <source>
        <dbReference type="ARBA" id="ARBA00022927"/>
    </source>
</evidence>
<name>A0A835IG58_9MAGN</name>
<dbReference type="GO" id="GO:0005737">
    <property type="term" value="C:cytoplasm"/>
    <property type="evidence" value="ECO:0007669"/>
    <property type="project" value="UniProtKB-ARBA"/>
</dbReference>
<dbReference type="InterPro" id="IPR007305">
    <property type="entry name" value="Vesicle_transpt_Got1/SFT2"/>
</dbReference>
<protein>
    <recommendedName>
        <fullName evidence="8">Vesicle transport protein</fullName>
    </recommendedName>
</protein>
<accession>A0A835IG58</accession>
<reference evidence="9 10" key="1">
    <citation type="submission" date="2020-10" db="EMBL/GenBank/DDBJ databases">
        <title>The Coptis chinensis genome and diversification of protoberbering-type alkaloids.</title>
        <authorList>
            <person name="Wang B."/>
            <person name="Shu S."/>
            <person name="Song C."/>
            <person name="Liu Y."/>
        </authorList>
    </citation>
    <scope>NUCLEOTIDE SEQUENCE [LARGE SCALE GENOMIC DNA]</scope>
    <source>
        <strain evidence="9">HL-2020</strain>
        <tissue evidence="9">Leaf</tissue>
    </source>
</reference>
<feature type="transmembrane region" description="Helical" evidence="8">
    <location>
        <begin position="27"/>
        <end position="48"/>
    </location>
</feature>
<dbReference type="GO" id="GO:0015031">
    <property type="term" value="P:protein transport"/>
    <property type="evidence" value="ECO:0007669"/>
    <property type="project" value="UniProtKB-KW"/>
</dbReference>
<evidence type="ECO:0000313" key="9">
    <source>
        <dbReference type="EMBL" id="KAF9616384.1"/>
    </source>
</evidence>